<feature type="domain" description="HTH lysR-type" evidence="5">
    <location>
        <begin position="5"/>
        <end position="62"/>
    </location>
</feature>
<dbReference type="PROSITE" id="PS50931">
    <property type="entry name" value="HTH_LYSR"/>
    <property type="match status" value="1"/>
</dbReference>
<dbReference type="Proteomes" id="UP001500013">
    <property type="component" value="Unassembled WGS sequence"/>
</dbReference>
<keyword evidence="7" id="KW-1185">Reference proteome</keyword>
<keyword evidence="3" id="KW-0238">DNA-binding</keyword>
<dbReference type="Pfam" id="PF00126">
    <property type="entry name" value="HTH_1"/>
    <property type="match status" value="1"/>
</dbReference>
<evidence type="ECO:0000256" key="3">
    <source>
        <dbReference type="ARBA" id="ARBA00023125"/>
    </source>
</evidence>
<keyword evidence="4" id="KW-0804">Transcription</keyword>
<dbReference type="Gene3D" id="1.10.10.10">
    <property type="entry name" value="Winged helix-like DNA-binding domain superfamily/Winged helix DNA-binding domain"/>
    <property type="match status" value="1"/>
</dbReference>
<reference evidence="7" key="1">
    <citation type="journal article" date="2019" name="Int. J. Syst. Evol. Microbiol.">
        <title>The Global Catalogue of Microorganisms (GCM) 10K type strain sequencing project: providing services to taxonomists for standard genome sequencing and annotation.</title>
        <authorList>
            <consortium name="The Broad Institute Genomics Platform"/>
            <consortium name="The Broad Institute Genome Sequencing Center for Infectious Disease"/>
            <person name="Wu L."/>
            <person name="Ma J."/>
        </authorList>
    </citation>
    <scope>NUCLEOTIDE SEQUENCE [LARGE SCALE GENOMIC DNA]</scope>
    <source>
        <strain evidence="7">JCM 15628</strain>
    </source>
</reference>
<evidence type="ECO:0000313" key="7">
    <source>
        <dbReference type="Proteomes" id="UP001500013"/>
    </source>
</evidence>
<dbReference type="RefSeq" id="WP_344063736.1">
    <property type="nucleotide sequence ID" value="NZ_BAAAPU010000008.1"/>
</dbReference>
<comment type="similarity">
    <text evidence="1">Belongs to the LysR transcriptional regulatory family.</text>
</comment>
<evidence type="ECO:0000259" key="5">
    <source>
        <dbReference type="PROSITE" id="PS50931"/>
    </source>
</evidence>
<evidence type="ECO:0000256" key="2">
    <source>
        <dbReference type="ARBA" id="ARBA00023015"/>
    </source>
</evidence>
<keyword evidence="2" id="KW-0805">Transcription regulation</keyword>
<sequence>MSGDIELDTLRLLIALVDAGSITAAARTRGISQPAASARIREFEARWQLSVVRRSPRGATLTTDGQAVVAWAREVLDSVDTMRAAMGALSQSRSANLHVAASLTLAEHLVPRWLGELHASRPACRPVLQVVNSESVAEAVRSGAVELGFVESRSLPAGLASRTVGRDRLVVVVARSHPWARRKAPLEVAELTAARWVLREAGSGTRGTFEAALGHEPRVALEATSTTALLGAVMAGVGPAVVSELSIRGELETGRLVAVPHPLDLRRPLRGVWRADQRLSAPARDLLAIALR</sequence>
<dbReference type="SUPFAM" id="SSF46785">
    <property type="entry name" value="Winged helix' DNA-binding domain"/>
    <property type="match status" value="1"/>
</dbReference>
<dbReference type="InterPro" id="IPR000847">
    <property type="entry name" value="LysR_HTH_N"/>
</dbReference>
<dbReference type="PANTHER" id="PTHR30126:SF39">
    <property type="entry name" value="HTH-TYPE TRANSCRIPTIONAL REGULATOR CYSL"/>
    <property type="match status" value="1"/>
</dbReference>
<organism evidence="6 7">
    <name type="scientific">Terrabacter lapilli</name>
    <dbReference type="NCBI Taxonomy" id="436231"/>
    <lineage>
        <taxon>Bacteria</taxon>
        <taxon>Bacillati</taxon>
        <taxon>Actinomycetota</taxon>
        <taxon>Actinomycetes</taxon>
        <taxon>Micrococcales</taxon>
        <taxon>Intrasporangiaceae</taxon>
        <taxon>Terrabacter</taxon>
    </lineage>
</organism>
<dbReference type="InterPro" id="IPR036390">
    <property type="entry name" value="WH_DNA-bd_sf"/>
</dbReference>
<proteinExistence type="inferred from homology"/>
<evidence type="ECO:0000256" key="4">
    <source>
        <dbReference type="ARBA" id="ARBA00023163"/>
    </source>
</evidence>
<dbReference type="SUPFAM" id="SSF53850">
    <property type="entry name" value="Periplasmic binding protein-like II"/>
    <property type="match status" value="1"/>
</dbReference>
<name>A0ABP5DTX1_9MICO</name>
<accession>A0ABP5DTX1</accession>
<evidence type="ECO:0000256" key="1">
    <source>
        <dbReference type="ARBA" id="ARBA00009437"/>
    </source>
</evidence>
<dbReference type="EMBL" id="BAAAPU010000008">
    <property type="protein sequence ID" value="GAA1985122.1"/>
    <property type="molecule type" value="Genomic_DNA"/>
</dbReference>
<gene>
    <name evidence="6" type="ORF">GCM10009817_28220</name>
</gene>
<protein>
    <submittedName>
        <fullName evidence="6">LysR family transcriptional regulator</fullName>
    </submittedName>
</protein>
<comment type="caution">
    <text evidence="6">The sequence shown here is derived from an EMBL/GenBank/DDBJ whole genome shotgun (WGS) entry which is preliminary data.</text>
</comment>
<evidence type="ECO:0000313" key="6">
    <source>
        <dbReference type="EMBL" id="GAA1985122.1"/>
    </source>
</evidence>
<dbReference type="Gene3D" id="3.40.190.10">
    <property type="entry name" value="Periplasmic binding protein-like II"/>
    <property type="match status" value="2"/>
</dbReference>
<dbReference type="PANTHER" id="PTHR30126">
    <property type="entry name" value="HTH-TYPE TRANSCRIPTIONAL REGULATOR"/>
    <property type="match status" value="1"/>
</dbReference>
<dbReference type="InterPro" id="IPR036388">
    <property type="entry name" value="WH-like_DNA-bd_sf"/>
</dbReference>
<dbReference type="InterPro" id="IPR005119">
    <property type="entry name" value="LysR_subst-bd"/>
</dbReference>
<dbReference type="Pfam" id="PF03466">
    <property type="entry name" value="LysR_substrate"/>
    <property type="match status" value="1"/>
</dbReference>